<feature type="transmembrane region" description="Helical" evidence="1">
    <location>
        <begin position="26"/>
        <end position="44"/>
    </location>
</feature>
<name>A0ABP9TQJ0_9MICC</name>
<organism evidence="2 3">
    <name type="scientific">Paeniglutamicibacter antarcticus</name>
    <dbReference type="NCBI Taxonomy" id="494023"/>
    <lineage>
        <taxon>Bacteria</taxon>
        <taxon>Bacillati</taxon>
        <taxon>Actinomycetota</taxon>
        <taxon>Actinomycetes</taxon>
        <taxon>Micrococcales</taxon>
        <taxon>Micrococcaceae</taxon>
        <taxon>Paeniglutamicibacter</taxon>
    </lineage>
</organism>
<protein>
    <submittedName>
        <fullName evidence="2">Uncharacterized protein</fullName>
    </submittedName>
</protein>
<dbReference type="RefSeq" id="WP_210099981.1">
    <property type="nucleotide sequence ID" value="NZ_BAABLK010000034.1"/>
</dbReference>
<keyword evidence="1" id="KW-0812">Transmembrane</keyword>
<dbReference type="EMBL" id="BAABLK010000034">
    <property type="protein sequence ID" value="GAA5228007.1"/>
    <property type="molecule type" value="Genomic_DNA"/>
</dbReference>
<reference evidence="3" key="1">
    <citation type="journal article" date="2019" name="Int. J. Syst. Evol. Microbiol.">
        <title>The Global Catalogue of Microorganisms (GCM) 10K type strain sequencing project: providing services to taxonomists for standard genome sequencing and annotation.</title>
        <authorList>
            <consortium name="The Broad Institute Genomics Platform"/>
            <consortium name="The Broad Institute Genome Sequencing Center for Infectious Disease"/>
            <person name="Wu L."/>
            <person name="Ma J."/>
        </authorList>
    </citation>
    <scope>NUCLEOTIDE SEQUENCE [LARGE SCALE GENOMIC DNA]</scope>
    <source>
        <strain evidence="3">JCM 18952</strain>
    </source>
</reference>
<evidence type="ECO:0000256" key="1">
    <source>
        <dbReference type="SAM" id="Phobius"/>
    </source>
</evidence>
<accession>A0ABP9TQJ0</accession>
<keyword evidence="1" id="KW-0472">Membrane</keyword>
<evidence type="ECO:0000313" key="3">
    <source>
        <dbReference type="Proteomes" id="UP001501257"/>
    </source>
</evidence>
<sequence length="56" mass="6219">MWNEHDSGWQGPPDILGAPEAAYFELQLWALGAGLGLFTAARVFKRGLEIQSMQQD</sequence>
<proteinExistence type="predicted"/>
<gene>
    <name evidence="2" type="ORF">GCM10025778_25400</name>
</gene>
<keyword evidence="1" id="KW-1133">Transmembrane helix</keyword>
<comment type="caution">
    <text evidence="2">The sequence shown here is derived from an EMBL/GenBank/DDBJ whole genome shotgun (WGS) entry which is preliminary data.</text>
</comment>
<dbReference type="Proteomes" id="UP001501257">
    <property type="component" value="Unassembled WGS sequence"/>
</dbReference>
<evidence type="ECO:0000313" key="2">
    <source>
        <dbReference type="EMBL" id="GAA5228007.1"/>
    </source>
</evidence>
<keyword evidence="3" id="KW-1185">Reference proteome</keyword>